<name>A0ABY7ZNV9_9ACTN</name>
<evidence type="ECO:0000259" key="1">
    <source>
        <dbReference type="Pfam" id="PF13304"/>
    </source>
</evidence>
<proteinExistence type="predicted"/>
<dbReference type="CDD" id="cd00267">
    <property type="entry name" value="ABC_ATPase"/>
    <property type="match status" value="1"/>
</dbReference>
<dbReference type="Pfam" id="PF13304">
    <property type="entry name" value="AAA_21"/>
    <property type="match status" value="1"/>
</dbReference>
<organism evidence="2 3">
    <name type="scientific">Micromonospora cathayae</name>
    <dbReference type="NCBI Taxonomy" id="3028804"/>
    <lineage>
        <taxon>Bacteria</taxon>
        <taxon>Bacillati</taxon>
        <taxon>Actinomycetota</taxon>
        <taxon>Actinomycetes</taxon>
        <taxon>Micromonosporales</taxon>
        <taxon>Micromonosporaceae</taxon>
        <taxon>Micromonospora</taxon>
    </lineage>
</organism>
<reference evidence="2 3" key="1">
    <citation type="submission" date="2023-02" db="EMBL/GenBank/DDBJ databases">
        <authorList>
            <person name="Mo P."/>
        </authorList>
    </citation>
    <scope>NUCLEOTIDE SEQUENCE [LARGE SCALE GENOMIC DNA]</scope>
    <source>
        <strain evidence="2 3">HUAS 3</strain>
    </source>
</reference>
<dbReference type="SUPFAM" id="SSF52540">
    <property type="entry name" value="P-loop containing nucleoside triphosphate hydrolases"/>
    <property type="match status" value="1"/>
</dbReference>
<dbReference type="Gene3D" id="3.40.50.300">
    <property type="entry name" value="P-loop containing nucleotide triphosphate hydrolases"/>
    <property type="match status" value="2"/>
</dbReference>
<dbReference type="InterPro" id="IPR003959">
    <property type="entry name" value="ATPase_AAA_core"/>
</dbReference>
<gene>
    <name evidence="2" type="ORF">PVK37_29570</name>
</gene>
<evidence type="ECO:0000313" key="2">
    <source>
        <dbReference type="EMBL" id="WDZ84538.1"/>
    </source>
</evidence>
<feature type="domain" description="ATPase AAA-type core" evidence="1">
    <location>
        <begin position="288"/>
        <end position="340"/>
    </location>
</feature>
<dbReference type="PANTHER" id="PTHR43581:SF2">
    <property type="entry name" value="EXCINUCLEASE ATPASE SUBUNIT"/>
    <property type="match status" value="1"/>
</dbReference>
<sequence length="590" mass="65871">MDKVHTDLAKMLAAGLFEPFIRYIRFPRFRGLRDGTRIEFMHPVTVLVGPNGTNKTAILRALQGSPENANLGQYWFSTNLDPIRTADRHRFIYGYLAKSVGEVVEVVKSRITREGDPDYWEPARPILQDGMQRMPPSKPGDPMPPERTATRWKAIAKSVVYLDFRSELSAYDKYFFHVPSRRKSAVLGAKKALIRKRSSHVARSLLTRRKSHTFYQSERIVQPAVTLDSELTAAISEILGREYDSIQILMHSYFDVQGATVIMRSLDLRYSEAFAGSGEFAVVMLVKSIAAAPPSSLILLDEPEVSLHPGAQQKLMAFISDQAKRRKLQVVISTHSPQIIRGLPACAIKVFQRGETDGKVDLVAQESEQSEAFFRLGVDSKEKWTVYVEDVLAAAIVRKAARKLGQAANSRLEVRVLPGGAGSIKAQFLPNFALTERKRCLLLLDGDQRPATAPGSPSAVPDVDLEKAVFELLQCKVTLPLDGSSGTSVPGQKESQLRQVLSWCDSNLDFMPGSTPEALLMDMEGLAQAADPKSEWLERTRQALGREDWEIVTSSDVLSEQERALAPVPDDCDQLQWVRDRVHKFLQEDQ</sequence>
<evidence type="ECO:0000313" key="3">
    <source>
        <dbReference type="Proteomes" id="UP001219605"/>
    </source>
</evidence>
<accession>A0ABY7ZNV9</accession>
<keyword evidence="3" id="KW-1185">Reference proteome</keyword>
<dbReference type="EMBL" id="CP118615">
    <property type="protein sequence ID" value="WDZ84538.1"/>
    <property type="molecule type" value="Genomic_DNA"/>
</dbReference>
<dbReference type="InterPro" id="IPR051396">
    <property type="entry name" value="Bact_Antivir_Def_Nuclease"/>
</dbReference>
<dbReference type="RefSeq" id="WP_275031102.1">
    <property type="nucleotide sequence ID" value="NZ_CP118615.1"/>
</dbReference>
<dbReference type="Proteomes" id="UP001219605">
    <property type="component" value="Chromosome"/>
</dbReference>
<dbReference type="InterPro" id="IPR027417">
    <property type="entry name" value="P-loop_NTPase"/>
</dbReference>
<protein>
    <submittedName>
        <fullName evidence="2">AAA family ATPase</fullName>
    </submittedName>
</protein>
<dbReference type="PANTHER" id="PTHR43581">
    <property type="entry name" value="ATP/GTP PHOSPHATASE"/>
    <property type="match status" value="1"/>
</dbReference>